<reference evidence="2" key="1">
    <citation type="submission" date="2020-11" db="EMBL/GenBank/DDBJ databases">
        <title>Nocardioides sp. nov., isolated from Soil of Cynanchum wilfordii Hemsley rhizosphere.</title>
        <authorList>
            <person name="Lee J.-S."/>
            <person name="Suh M.K."/>
            <person name="Kim J.-S."/>
        </authorList>
    </citation>
    <scope>NUCLEOTIDE SEQUENCE</scope>
    <source>
        <strain evidence="2">KCTC 19275</strain>
    </source>
</reference>
<evidence type="ECO:0000313" key="3">
    <source>
        <dbReference type="Proteomes" id="UP000640489"/>
    </source>
</evidence>
<keyword evidence="3" id="KW-1185">Reference proteome</keyword>
<keyword evidence="1" id="KW-1133">Transmembrane helix</keyword>
<name>A0A930YB82_9ACTN</name>
<dbReference type="Proteomes" id="UP000640489">
    <property type="component" value="Unassembled WGS sequence"/>
</dbReference>
<keyword evidence="1" id="KW-0472">Membrane</keyword>
<feature type="transmembrane region" description="Helical" evidence="1">
    <location>
        <begin position="67"/>
        <end position="85"/>
    </location>
</feature>
<sequence>MKTTTSLVGPVGLLLATDLVAGLLAVASDVNTWGEAWGSKALLAAPLPMIAVQVALTWLAVRRRSRVAAGLLATACLVSVASGFFDGGLGNDELTTGLAAYQVLLLTVTGAVGVLALMRVRELVTQRSVQKPSRDRWASSQSR</sequence>
<proteinExistence type="predicted"/>
<gene>
    <name evidence="2" type="ORF">ISU07_01570</name>
</gene>
<keyword evidence="1" id="KW-0812">Transmembrane</keyword>
<feature type="transmembrane region" description="Helical" evidence="1">
    <location>
        <begin position="41"/>
        <end position="60"/>
    </location>
</feature>
<feature type="transmembrane region" description="Helical" evidence="1">
    <location>
        <begin position="97"/>
        <end position="118"/>
    </location>
</feature>
<accession>A0A930YB82</accession>
<dbReference type="AlphaFoldDB" id="A0A930YB82"/>
<evidence type="ECO:0000313" key="2">
    <source>
        <dbReference type="EMBL" id="MBF4761801.1"/>
    </source>
</evidence>
<evidence type="ECO:0000256" key="1">
    <source>
        <dbReference type="SAM" id="Phobius"/>
    </source>
</evidence>
<dbReference type="EMBL" id="JADKPN010000001">
    <property type="protein sequence ID" value="MBF4761801.1"/>
    <property type="molecule type" value="Genomic_DNA"/>
</dbReference>
<dbReference type="RefSeq" id="WP_194704991.1">
    <property type="nucleotide sequence ID" value="NZ_JADKPN010000001.1"/>
</dbReference>
<organism evidence="2 3">
    <name type="scientific">Nocardioides islandensis</name>
    <dbReference type="NCBI Taxonomy" id="433663"/>
    <lineage>
        <taxon>Bacteria</taxon>
        <taxon>Bacillati</taxon>
        <taxon>Actinomycetota</taxon>
        <taxon>Actinomycetes</taxon>
        <taxon>Propionibacteriales</taxon>
        <taxon>Nocardioidaceae</taxon>
        <taxon>Nocardioides</taxon>
    </lineage>
</organism>
<comment type="caution">
    <text evidence="2">The sequence shown here is derived from an EMBL/GenBank/DDBJ whole genome shotgun (WGS) entry which is preliminary data.</text>
</comment>
<protein>
    <submittedName>
        <fullName evidence="2">Uncharacterized protein</fullName>
    </submittedName>
</protein>